<accession>A0ABT4BB77</accession>
<comment type="caution">
    <text evidence="2">The sequence shown here is derived from an EMBL/GenBank/DDBJ whole genome shotgun (WGS) entry which is preliminary data.</text>
</comment>
<evidence type="ECO:0000313" key="2">
    <source>
        <dbReference type="EMBL" id="MCY1143782.1"/>
    </source>
</evidence>
<dbReference type="RefSeq" id="WP_267568306.1">
    <property type="nucleotide sequence ID" value="NZ_JAPNTZ010000016.1"/>
</dbReference>
<feature type="region of interest" description="Disordered" evidence="1">
    <location>
        <begin position="206"/>
        <end position="240"/>
    </location>
</feature>
<sequence>MTQLDLVGRWLVGVPVDQIAADTGLPPAAIQERLITAGTLAPPRTYFLVGSPSDPLPEHLLREWYVRAHLTVEQIAALTGMTARQVRYRLTRYRLAPGRPGPAPQIRHRLTKTVLTRLYVQRHQSCPAIAAHAGVSTEAVRALLAANDIARRPSGSRSQPPLPAEAITRYRHGTVTLTALATELGWYTSSGNPAVRRLHAALAAANARRRTARDTSTPAANNSVIPPEASRNSSPSDDVC</sequence>
<protein>
    <submittedName>
        <fullName evidence="2">Uncharacterized protein</fullName>
    </submittedName>
</protein>
<dbReference type="EMBL" id="JAPNTZ010000016">
    <property type="protein sequence ID" value="MCY1143782.1"/>
    <property type="molecule type" value="Genomic_DNA"/>
</dbReference>
<reference evidence="2" key="1">
    <citation type="submission" date="2022-11" db="EMBL/GenBank/DDBJ databases">
        <authorList>
            <person name="Somphong A."/>
            <person name="Phongsopitanun W."/>
        </authorList>
    </citation>
    <scope>NUCLEOTIDE SEQUENCE</scope>
    <source>
        <strain evidence="2">Pm04-4</strain>
    </source>
</reference>
<evidence type="ECO:0000313" key="3">
    <source>
        <dbReference type="Proteomes" id="UP001151002"/>
    </source>
</evidence>
<keyword evidence="3" id="KW-1185">Reference proteome</keyword>
<feature type="compositionally biased region" description="Polar residues" evidence="1">
    <location>
        <begin position="230"/>
        <end position="240"/>
    </location>
</feature>
<dbReference type="Proteomes" id="UP001151002">
    <property type="component" value="Unassembled WGS sequence"/>
</dbReference>
<proteinExistence type="predicted"/>
<name>A0ABT4BB77_9ACTN</name>
<gene>
    <name evidence="2" type="ORF">OWR29_37770</name>
</gene>
<evidence type="ECO:0000256" key="1">
    <source>
        <dbReference type="SAM" id="MobiDB-lite"/>
    </source>
</evidence>
<organism evidence="2 3">
    <name type="scientific">Paractinoplanes pyxinae</name>
    <dbReference type="NCBI Taxonomy" id="2997416"/>
    <lineage>
        <taxon>Bacteria</taxon>
        <taxon>Bacillati</taxon>
        <taxon>Actinomycetota</taxon>
        <taxon>Actinomycetes</taxon>
        <taxon>Micromonosporales</taxon>
        <taxon>Micromonosporaceae</taxon>
        <taxon>Paractinoplanes</taxon>
    </lineage>
</organism>